<feature type="signal peptide" evidence="1">
    <location>
        <begin position="1"/>
        <end position="31"/>
    </location>
</feature>
<dbReference type="SUPFAM" id="SSF53474">
    <property type="entry name" value="alpha/beta-Hydrolases"/>
    <property type="match status" value="1"/>
</dbReference>
<keyword evidence="3" id="KW-0378">Hydrolase</keyword>
<dbReference type="InterPro" id="IPR000073">
    <property type="entry name" value="AB_hydrolase_1"/>
</dbReference>
<feature type="chain" id="PRO_5043941500" evidence="1">
    <location>
        <begin position="32"/>
        <end position="283"/>
    </location>
</feature>
<dbReference type="AlphaFoldDB" id="A0AAU7T8J6"/>
<dbReference type="InterPro" id="IPR029058">
    <property type="entry name" value="AB_hydrolase_fold"/>
</dbReference>
<protein>
    <submittedName>
        <fullName evidence="3">Alpha/beta hydrolase</fullName>
    </submittedName>
</protein>
<keyword evidence="1" id="KW-0732">Signal</keyword>
<reference evidence="3" key="1">
    <citation type="submission" date="2024-06" db="EMBL/GenBank/DDBJ databases">
        <title>Kribbella sp. strain HUAS MG21 genome sequences.</title>
        <authorList>
            <person name="Mo P."/>
        </authorList>
    </citation>
    <scope>NUCLEOTIDE SEQUENCE</scope>
    <source>
        <strain evidence="3">HUAS MG21</strain>
    </source>
</reference>
<evidence type="ECO:0000259" key="2">
    <source>
        <dbReference type="Pfam" id="PF12697"/>
    </source>
</evidence>
<sequence length="283" mass="29987">MKTPLTIPARRTPGRWRTLGFLLAAVAMAMASVNPVQSVAGERQGTRPTVVLVHGSWADGSSWNRVIERLQDDGYTVRAIPNPLRSVASDAASVRAFLETLPGPIVLVGHSYGGFVISNAATGLPNVKALVYVNSFAPEAGETPFQLVGLDSALAVDPATVFDLVPATVPPTPQTDVYLKPSAVFTSFATGLSTDDKNLVFATQRPGALGALNEPSGTPAWKTIRSWSLIGTEDQIIPADEQRKMSQRAGATITEYDAGHLGLMTQPGTVTRVIEQAARAVSR</sequence>
<evidence type="ECO:0000313" key="3">
    <source>
        <dbReference type="EMBL" id="XBV23020.1"/>
    </source>
</evidence>
<gene>
    <name evidence="3" type="ORF">ABN611_31180</name>
</gene>
<accession>A0AAU7T8J6</accession>
<organism evidence="3">
    <name type="scientific">Kribbella sp. HUAS MG21</name>
    <dbReference type="NCBI Taxonomy" id="3160966"/>
    <lineage>
        <taxon>Bacteria</taxon>
        <taxon>Bacillati</taxon>
        <taxon>Actinomycetota</taxon>
        <taxon>Actinomycetes</taxon>
        <taxon>Propionibacteriales</taxon>
        <taxon>Kribbellaceae</taxon>
        <taxon>Kribbella</taxon>
    </lineage>
</organism>
<dbReference type="EMBL" id="CP158165">
    <property type="protein sequence ID" value="XBV23020.1"/>
    <property type="molecule type" value="Genomic_DNA"/>
</dbReference>
<evidence type="ECO:0000256" key="1">
    <source>
        <dbReference type="SAM" id="SignalP"/>
    </source>
</evidence>
<dbReference type="Gene3D" id="3.40.50.1820">
    <property type="entry name" value="alpha/beta hydrolase"/>
    <property type="match status" value="1"/>
</dbReference>
<dbReference type="RefSeq" id="WP_350275859.1">
    <property type="nucleotide sequence ID" value="NZ_CP158165.1"/>
</dbReference>
<feature type="domain" description="AB hydrolase-1" evidence="2">
    <location>
        <begin position="50"/>
        <end position="270"/>
    </location>
</feature>
<name>A0AAU7T8J6_9ACTN</name>
<dbReference type="PANTHER" id="PTHR37017:SF11">
    <property type="entry name" value="ESTERASE_LIPASE_THIOESTERASE DOMAIN-CONTAINING PROTEIN"/>
    <property type="match status" value="1"/>
</dbReference>
<proteinExistence type="predicted"/>
<dbReference type="PANTHER" id="PTHR37017">
    <property type="entry name" value="AB HYDROLASE-1 DOMAIN-CONTAINING PROTEIN-RELATED"/>
    <property type="match status" value="1"/>
</dbReference>
<dbReference type="Pfam" id="PF12697">
    <property type="entry name" value="Abhydrolase_6"/>
    <property type="match status" value="1"/>
</dbReference>
<dbReference type="GO" id="GO:0016787">
    <property type="term" value="F:hydrolase activity"/>
    <property type="evidence" value="ECO:0007669"/>
    <property type="project" value="UniProtKB-KW"/>
</dbReference>
<dbReference type="InterPro" id="IPR052897">
    <property type="entry name" value="Sec-Metab_Biosynth_Hydrolase"/>
</dbReference>